<sequence>MATPKNNEDQKKRTLDALELRFKQAEAEVRFQQQKDKKRPLEEKVKLQRDNKSPRKDASTVALNVPRMKGNVIFIGHAVRQDLDLSNTAYSELFHPVNENLATADKITNPKSTVDYILHDYFQHGDVAPKFLQGRINETDKILLDNYEKKGGMSGAAQSRAPKRHAKQSKKHASHKQHKKLGSFDLPTEYHNFDLFRPLHDMWKSYITQLVKIIGKDQLGKCLLNADLHGAIILVADCKVSALRGVRGIVIRDSAETFGIITQDNKFRVVPKKLSVFMLQAESWKVTLHGDKLSERSMVP</sequence>
<name>A0AAV3Q6H2_LITER</name>
<dbReference type="InterPro" id="IPR016848">
    <property type="entry name" value="RNase_P/MRP_Rpp29-subunit"/>
</dbReference>
<dbReference type="SUPFAM" id="SSF101744">
    <property type="entry name" value="Rof/RNase P subunit-like"/>
    <property type="match status" value="1"/>
</dbReference>
<evidence type="ECO:0000313" key="5">
    <source>
        <dbReference type="Proteomes" id="UP001454036"/>
    </source>
</evidence>
<feature type="compositionally biased region" description="Basic residues" evidence="3">
    <location>
        <begin position="161"/>
        <end position="179"/>
    </location>
</feature>
<feature type="region of interest" description="Disordered" evidence="3">
    <location>
        <begin position="29"/>
        <end position="58"/>
    </location>
</feature>
<organism evidence="4 5">
    <name type="scientific">Lithospermum erythrorhizon</name>
    <name type="common">Purple gromwell</name>
    <name type="synonym">Lithospermum officinale var. erythrorhizon</name>
    <dbReference type="NCBI Taxonomy" id="34254"/>
    <lineage>
        <taxon>Eukaryota</taxon>
        <taxon>Viridiplantae</taxon>
        <taxon>Streptophyta</taxon>
        <taxon>Embryophyta</taxon>
        <taxon>Tracheophyta</taxon>
        <taxon>Spermatophyta</taxon>
        <taxon>Magnoliopsida</taxon>
        <taxon>eudicotyledons</taxon>
        <taxon>Gunneridae</taxon>
        <taxon>Pentapetalae</taxon>
        <taxon>asterids</taxon>
        <taxon>lamiids</taxon>
        <taxon>Boraginales</taxon>
        <taxon>Boraginaceae</taxon>
        <taxon>Boraginoideae</taxon>
        <taxon>Lithospermeae</taxon>
        <taxon>Lithospermum</taxon>
    </lineage>
</organism>
<comment type="similarity">
    <text evidence="2">Belongs to the eukaryotic/archaeal RNase P protein component 1 family.</text>
</comment>
<dbReference type="EMBL" id="BAABME010003442">
    <property type="protein sequence ID" value="GAA0158818.1"/>
    <property type="molecule type" value="Genomic_DNA"/>
</dbReference>
<dbReference type="SMART" id="SM00538">
    <property type="entry name" value="POP4"/>
    <property type="match status" value="1"/>
</dbReference>
<dbReference type="Gene3D" id="2.30.30.210">
    <property type="entry name" value="Ribonuclease P/MRP, subunit p29"/>
    <property type="match status" value="1"/>
</dbReference>
<keyword evidence="5" id="KW-1185">Reference proteome</keyword>
<comment type="subcellular location">
    <subcellularLocation>
        <location evidence="1">Nucleus</location>
    </subcellularLocation>
</comment>
<dbReference type="Proteomes" id="UP001454036">
    <property type="component" value="Unassembled WGS sequence"/>
</dbReference>
<accession>A0AAV3Q6H2</accession>
<dbReference type="GO" id="GO:0030677">
    <property type="term" value="C:ribonuclease P complex"/>
    <property type="evidence" value="ECO:0007669"/>
    <property type="project" value="UniProtKB-UniRule"/>
</dbReference>
<dbReference type="InterPro" id="IPR023534">
    <property type="entry name" value="Rof/RNase_P-like"/>
</dbReference>
<evidence type="ECO:0000256" key="2">
    <source>
        <dbReference type="ARBA" id="ARBA00006181"/>
    </source>
</evidence>
<dbReference type="GO" id="GO:0001682">
    <property type="term" value="P:tRNA 5'-leader removal"/>
    <property type="evidence" value="ECO:0007669"/>
    <property type="project" value="InterPro"/>
</dbReference>
<evidence type="ECO:0000256" key="1">
    <source>
        <dbReference type="ARBA" id="ARBA00004123"/>
    </source>
</evidence>
<dbReference type="Pfam" id="PF01868">
    <property type="entry name" value="RNase_P-MRP_p29"/>
    <property type="match status" value="1"/>
</dbReference>
<feature type="region of interest" description="Disordered" evidence="3">
    <location>
        <begin position="151"/>
        <end position="179"/>
    </location>
</feature>
<gene>
    <name evidence="4" type="ORF">LIER_15751</name>
</gene>
<dbReference type="GO" id="GO:0006364">
    <property type="term" value="P:rRNA processing"/>
    <property type="evidence" value="ECO:0007669"/>
    <property type="project" value="TreeGrafter"/>
</dbReference>
<dbReference type="GO" id="GO:0033204">
    <property type="term" value="F:ribonuclease P RNA binding"/>
    <property type="evidence" value="ECO:0007669"/>
    <property type="project" value="InterPro"/>
</dbReference>
<dbReference type="AlphaFoldDB" id="A0AAV3Q6H2"/>
<reference evidence="4 5" key="1">
    <citation type="submission" date="2024-01" db="EMBL/GenBank/DDBJ databases">
        <title>The complete chloroplast genome sequence of Lithospermum erythrorhizon: insights into the phylogenetic relationship among Boraginaceae species and the maternal lineages of purple gromwells.</title>
        <authorList>
            <person name="Okada T."/>
            <person name="Watanabe K."/>
        </authorList>
    </citation>
    <scope>NUCLEOTIDE SEQUENCE [LARGE SCALE GENOMIC DNA]</scope>
</reference>
<evidence type="ECO:0000313" key="4">
    <source>
        <dbReference type="EMBL" id="GAA0158818.1"/>
    </source>
</evidence>
<dbReference type="GO" id="GO:0005730">
    <property type="term" value="C:nucleolus"/>
    <property type="evidence" value="ECO:0007669"/>
    <property type="project" value="UniProtKB-SubCell"/>
</dbReference>
<dbReference type="GO" id="GO:0000172">
    <property type="term" value="C:ribonuclease MRP complex"/>
    <property type="evidence" value="ECO:0007669"/>
    <property type="project" value="InterPro"/>
</dbReference>
<dbReference type="PANTHER" id="PTHR13348">
    <property type="entry name" value="RIBONUCLEASE P SUBUNIT P29"/>
    <property type="match status" value="1"/>
</dbReference>
<evidence type="ECO:0000256" key="3">
    <source>
        <dbReference type="SAM" id="MobiDB-lite"/>
    </source>
</evidence>
<proteinExistence type="inferred from homology"/>
<protein>
    <submittedName>
        <fullName evidence="4">Endoribonuclease</fullName>
    </submittedName>
</protein>
<dbReference type="InterPro" id="IPR002730">
    <property type="entry name" value="Rpp29/RNP1"/>
</dbReference>
<dbReference type="PANTHER" id="PTHR13348:SF0">
    <property type="entry name" value="RIBONUCLEASE P PROTEIN SUBUNIT P29"/>
    <property type="match status" value="1"/>
</dbReference>
<comment type="caution">
    <text evidence="4">The sequence shown here is derived from an EMBL/GenBank/DDBJ whole genome shotgun (WGS) entry which is preliminary data.</text>
</comment>
<dbReference type="InterPro" id="IPR036980">
    <property type="entry name" value="RNase_P/MRP_Rpp29_sf"/>
</dbReference>